<evidence type="ECO:0000313" key="2">
    <source>
        <dbReference type="EMBL" id="QEA05939.1"/>
    </source>
</evidence>
<feature type="region of interest" description="Disordered" evidence="1">
    <location>
        <begin position="126"/>
        <end position="160"/>
    </location>
</feature>
<dbReference type="GO" id="GO:0008922">
    <property type="term" value="F:long-chain fatty acid [acyl-carrier-protein] ligase activity"/>
    <property type="evidence" value="ECO:0007669"/>
    <property type="project" value="UniProtKB-EC"/>
</dbReference>
<dbReference type="PANTHER" id="PTHR22754">
    <property type="entry name" value="DISCO-INTERACTING PROTEIN 2 DIP2 -RELATED"/>
    <property type="match status" value="1"/>
</dbReference>
<accession>A0A5B8R9S1</accession>
<dbReference type="Gene3D" id="3.40.50.12780">
    <property type="entry name" value="N-terminal domain of ligase-like"/>
    <property type="match status" value="1"/>
</dbReference>
<name>A0A5B8R9S1_9ZZZZ</name>
<dbReference type="GO" id="GO:0006633">
    <property type="term" value="P:fatty acid biosynthetic process"/>
    <property type="evidence" value="ECO:0007669"/>
    <property type="project" value="TreeGrafter"/>
</dbReference>
<dbReference type="AlphaFoldDB" id="A0A5B8R9S1"/>
<dbReference type="PANTHER" id="PTHR22754:SF32">
    <property type="entry name" value="DISCO-INTERACTING PROTEIN 2"/>
    <property type="match status" value="1"/>
</dbReference>
<dbReference type="EMBL" id="MN079117">
    <property type="protein sequence ID" value="QEA05939.1"/>
    <property type="molecule type" value="Genomic_DNA"/>
</dbReference>
<dbReference type="GO" id="GO:0005886">
    <property type="term" value="C:plasma membrane"/>
    <property type="evidence" value="ECO:0007669"/>
    <property type="project" value="TreeGrafter"/>
</dbReference>
<reference evidence="2" key="1">
    <citation type="submission" date="2019-06" db="EMBL/GenBank/DDBJ databases">
        <authorList>
            <person name="Murdoch R.W."/>
            <person name="Fathepure B."/>
        </authorList>
    </citation>
    <scope>NUCLEOTIDE SEQUENCE</scope>
</reference>
<feature type="compositionally biased region" description="Low complexity" evidence="1">
    <location>
        <begin position="146"/>
        <end position="160"/>
    </location>
</feature>
<proteinExistence type="predicted"/>
<dbReference type="GO" id="GO:0070566">
    <property type="term" value="F:adenylyltransferase activity"/>
    <property type="evidence" value="ECO:0007669"/>
    <property type="project" value="TreeGrafter"/>
</dbReference>
<protein>
    <submittedName>
        <fullName evidence="2">Long-chain-fatty-acid--[acyl-carrier-protein] ligase MbtM</fullName>
        <ecNumber evidence="2">6.2.1.20</ecNumber>
    </submittedName>
</protein>
<dbReference type="EC" id="6.2.1.20" evidence="2"/>
<evidence type="ECO:0000256" key="1">
    <source>
        <dbReference type="SAM" id="MobiDB-lite"/>
    </source>
</evidence>
<dbReference type="SUPFAM" id="SSF56801">
    <property type="entry name" value="Acetyl-CoA synthetase-like"/>
    <property type="match status" value="1"/>
</dbReference>
<organism evidence="2">
    <name type="scientific">uncultured organism</name>
    <dbReference type="NCBI Taxonomy" id="155900"/>
    <lineage>
        <taxon>unclassified sequences</taxon>
        <taxon>environmental samples</taxon>
    </lineage>
</organism>
<gene>
    <name evidence="2" type="primary">mbtM</name>
    <name evidence="2" type="ORF">KBTEX_02268</name>
</gene>
<dbReference type="InterPro" id="IPR045851">
    <property type="entry name" value="AMP-bd_C_sf"/>
</dbReference>
<keyword evidence="2" id="KW-0436">Ligase</keyword>
<dbReference type="InterPro" id="IPR042099">
    <property type="entry name" value="ANL_N_sf"/>
</dbReference>
<dbReference type="Gene3D" id="3.30.300.30">
    <property type="match status" value="1"/>
</dbReference>
<sequence length="160" mass="17460">MSGYYNDESATRKALDPDGWLYTGDLGYLGGQGLVITGRHKDLIIINGRNLWPEDLEQAVEREPDVRTGDVSAFAVDDDGGERVVLVLQCRLTGSEARTELRARVQARVQAHFGVSPEVDLVGAHTLPRTSSGKLSRSRARQDYLARQAARAPEPAQTGS</sequence>